<dbReference type="PANTHER" id="PTHR11360:SF290">
    <property type="entry name" value="MONOCARBOXYLATE MFS PERMEASE"/>
    <property type="match status" value="1"/>
</dbReference>
<organism evidence="5 6">
    <name type="scientific">Labrys okinawensis</name>
    <dbReference type="NCBI Taxonomy" id="346911"/>
    <lineage>
        <taxon>Bacteria</taxon>
        <taxon>Pseudomonadati</taxon>
        <taxon>Pseudomonadota</taxon>
        <taxon>Alphaproteobacteria</taxon>
        <taxon>Hyphomicrobiales</taxon>
        <taxon>Xanthobacteraceae</taxon>
        <taxon>Labrys</taxon>
    </lineage>
</organism>
<gene>
    <name evidence="5" type="ORF">C5L14_13820</name>
</gene>
<feature type="transmembrane region" description="Helical" evidence="4">
    <location>
        <begin position="96"/>
        <end position="120"/>
    </location>
</feature>
<protein>
    <submittedName>
        <fullName evidence="5">MFS transporter</fullName>
    </submittedName>
</protein>
<dbReference type="SUPFAM" id="SSF103473">
    <property type="entry name" value="MFS general substrate transporter"/>
    <property type="match status" value="1"/>
</dbReference>
<reference evidence="5 6" key="1">
    <citation type="submission" date="2018-02" db="EMBL/GenBank/DDBJ databases">
        <title>Whole genome sequencing of endophytic bacterium.</title>
        <authorList>
            <person name="Eedara R."/>
            <person name="Podile A.R."/>
        </authorList>
    </citation>
    <scope>NUCLEOTIDE SEQUENCE [LARGE SCALE GENOMIC DNA]</scope>
    <source>
        <strain evidence="5 6">RP1T</strain>
    </source>
</reference>
<comment type="caution">
    <text evidence="5">The sequence shown here is derived from an EMBL/GenBank/DDBJ whole genome shotgun (WGS) entry which is preliminary data.</text>
</comment>
<dbReference type="Pfam" id="PF07690">
    <property type="entry name" value="MFS_1"/>
    <property type="match status" value="1"/>
</dbReference>
<evidence type="ECO:0000313" key="6">
    <source>
        <dbReference type="Proteomes" id="UP000237682"/>
    </source>
</evidence>
<proteinExistence type="predicted"/>
<evidence type="ECO:0000256" key="3">
    <source>
        <dbReference type="ARBA" id="ARBA00023136"/>
    </source>
</evidence>
<feature type="transmembrane region" description="Helical" evidence="4">
    <location>
        <begin position="302"/>
        <end position="327"/>
    </location>
</feature>
<feature type="transmembrane region" description="Helical" evidence="4">
    <location>
        <begin position="204"/>
        <end position="224"/>
    </location>
</feature>
<dbReference type="GO" id="GO:0022857">
    <property type="term" value="F:transmembrane transporter activity"/>
    <property type="evidence" value="ECO:0007669"/>
    <property type="project" value="InterPro"/>
</dbReference>
<feature type="transmembrane region" description="Helical" evidence="4">
    <location>
        <begin position="43"/>
        <end position="65"/>
    </location>
</feature>
<keyword evidence="2 4" id="KW-1133">Transmembrane helix</keyword>
<dbReference type="InterPro" id="IPR036259">
    <property type="entry name" value="MFS_trans_sf"/>
</dbReference>
<accession>A0A2S9QAP3</accession>
<feature type="transmembrane region" description="Helical" evidence="4">
    <location>
        <begin position="274"/>
        <end position="296"/>
    </location>
</feature>
<evidence type="ECO:0000256" key="2">
    <source>
        <dbReference type="ARBA" id="ARBA00022989"/>
    </source>
</evidence>
<dbReference type="Proteomes" id="UP000237682">
    <property type="component" value="Unassembled WGS sequence"/>
</dbReference>
<dbReference type="Gene3D" id="1.20.1250.20">
    <property type="entry name" value="MFS general substrate transporter like domains"/>
    <property type="match status" value="1"/>
</dbReference>
<dbReference type="InterPro" id="IPR050327">
    <property type="entry name" value="Proton-linked_MCT"/>
</dbReference>
<feature type="transmembrane region" description="Helical" evidence="4">
    <location>
        <begin position="230"/>
        <end position="253"/>
    </location>
</feature>
<evidence type="ECO:0000313" key="5">
    <source>
        <dbReference type="EMBL" id="PRH86422.1"/>
    </source>
</evidence>
<dbReference type="EMBL" id="PUEJ01000005">
    <property type="protein sequence ID" value="PRH86422.1"/>
    <property type="molecule type" value="Genomic_DNA"/>
</dbReference>
<dbReference type="OrthoDB" id="7200137at2"/>
<dbReference type="InterPro" id="IPR011701">
    <property type="entry name" value="MFS"/>
</dbReference>
<dbReference type="RefSeq" id="WP_105862651.1">
    <property type="nucleotide sequence ID" value="NZ_PUEJ01000005.1"/>
</dbReference>
<evidence type="ECO:0000256" key="4">
    <source>
        <dbReference type="SAM" id="Phobius"/>
    </source>
</evidence>
<dbReference type="AlphaFoldDB" id="A0A2S9QAP3"/>
<name>A0A2S9QAP3_9HYPH</name>
<feature type="transmembrane region" description="Helical" evidence="4">
    <location>
        <begin position="365"/>
        <end position="384"/>
    </location>
</feature>
<dbReference type="PANTHER" id="PTHR11360">
    <property type="entry name" value="MONOCARBOXYLATE TRANSPORTER"/>
    <property type="match status" value="1"/>
</dbReference>
<feature type="transmembrane region" description="Helical" evidence="4">
    <location>
        <begin position="162"/>
        <end position="183"/>
    </location>
</feature>
<keyword evidence="3 4" id="KW-0472">Membrane</keyword>
<feature type="transmembrane region" description="Helical" evidence="4">
    <location>
        <begin position="339"/>
        <end position="359"/>
    </location>
</feature>
<evidence type="ECO:0000256" key="1">
    <source>
        <dbReference type="ARBA" id="ARBA00022692"/>
    </source>
</evidence>
<keyword evidence="1 4" id="KW-0812">Transmembrane</keyword>
<sequence length="406" mass="41658">MIERRTVLCLGLFQFVAWGATYYLVGGFGERMAVELGWSRDIVYGGFAVAMLVMGLVSPLCGRLIDRHGGRGMMASGSVLAASGCVGLAVSHSLPVYFAAWLVLGVAMRLTLYDAAFAALARAGGAEARRAMAQITLPGGLSSTAFWPLGTTLADSLGWRGAVLVYAGLLLATVPLALALPAVRRREEPAPGAERSGPRPGSTGSGLLLAGVLYALITTILNFLNAGMSSHMIAILAGLGLAQATAVWVATLRGIGQSGARLAEILFGTRLHPLALNLLACSLLPLSFAAGFAGGYSLTAAMLFALGYGAGNGLATITRGTVPLVLFDHRAYGAITGRLLAPSFMVSAGAPVIYARVIGWWGQEGALALSLALAGVTLAAALLLKLRFAPASAGSCGISQGKGRAR</sequence>
<keyword evidence="6" id="KW-1185">Reference proteome</keyword>